<dbReference type="AlphaFoldDB" id="A0AAV2F600"/>
<name>A0AAV2F600_9ROSI</name>
<dbReference type="EMBL" id="OZ034819">
    <property type="protein sequence ID" value="CAL1393444.1"/>
    <property type="molecule type" value="Genomic_DNA"/>
</dbReference>
<reference evidence="1 2" key="1">
    <citation type="submission" date="2024-04" db="EMBL/GenBank/DDBJ databases">
        <authorList>
            <person name="Fracassetti M."/>
        </authorList>
    </citation>
    <scope>NUCLEOTIDE SEQUENCE [LARGE SCALE GENOMIC DNA]</scope>
</reference>
<proteinExistence type="predicted"/>
<accession>A0AAV2F600</accession>
<dbReference type="Proteomes" id="UP001497516">
    <property type="component" value="Chromosome 6"/>
</dbReference>
<organism evidence="1 2">
    <name type="scientific">Linum trigynum</name>
    <dbReference type="NCBI Taxonomy" id="586398"/>
    <lineage>
        <taxon>Eukaryota</taxon>
        <taxon>Viridiplantae</taxon>
        <taxon>Streptophyta</taxon>
        <taxon>Embryophyta</taxon>
        <taxon>Tracheophyta</taxon>
        <taxon>Spermatophyta</taxon>
        <taxon>Magnoliopsida</taxon>
        <taxon>eudicotyledons</taxon>
        <taxon>Gunneridae</taxon>
        <taxon>Pentapetalae</taxon>
        <taxon>rosids</taxon>
        <taxon>fabids</taxon>
        <taxon>Malpighiales</taxon>
        <taxon>Linaceae</taxon>
        <taxon>Linum</taxon>
    </lineage>
</organism>
<keyword evidence="2" id="KW-1185">Reference proteome</keyword>
<evidence type="ECO:0000313" key="2">
    <source>
        <dbReference type="Proteomes" id="UP001497516"/>
    </source>
</evidence>
<evidence type="ECO:0000313" key="1">
    <source>
        <dbReference type="EMBL" id="CAL1393444.1"/>
    </source>
</evidence>
<gene>
    <name evidence="1" type="ORF">LTRI10_LOCUS34021</name>
</gene>
<sequence length="94" mass="10157">MTQPRQIGVSFPFPRRTLRAKFTEAAQSFVDPFPPLDGESCPVAPPPPSSMAAVVCVSFLSPLPVAESSSQVNNGHRVAFLSPYPFPNSQRLSI</sequence>
<protein>
    <submittedName>
        <fullName evidence="1">Uncharacterized protein</fullName>
    </submittedName>
</protein>